<proteinExistence type="predicted"/>
<sequence length="156" mass="17823">MVLPNTSSNIVPITHRGKNFKSKYGFVPKKPIQKPDQKENRIGINGLLLCDENKVCTKYFLPSDTYIPDMNGFPEMDNGYLTLIHKSHSNDNGNIRNVYDLNHPESLLSKDTSATVIYKFFSAHGGIDDFASFYRSRNLEIDLCKRLETNNETYLV</sequence>
<protein>
    <submittedName>
        <fullName evidence="1">Uncharacterized protein</fullName>
    </submittedName>
</protein>
<gene>
    <name evidence="1" type="ORF">BB558_002596</name>
</gene>
<keyword evidence="2" id="KW-1185">Reference proteome</keyword>
<evidence type="ECO:0000313" key="2">
    <source>
        <dbReference type="Proteomes" id="UP000245591"/>
    </source>
</evidence>
<dbReference type="EMBL" id="MBFU01000191">
    <property type="protein sequence ID" value="PWA01317.1"/>
    <property type="molecule type" value="Genomic_DNA"/>
</dbReference>
<dbReference type="Proteomes" id="UP000245591">
    <property type="component" value="Unassembled WGS sequence"/>
</dbReference>
<evidence type="ECO:0000313" key="1">
    <source>
        <dbReference type="EMBL" id="PWA01317.1"/>
    </source>
</evidence>
<organism evidence="1 2">
    <name type="scientific">Smittium angustum</name>
    <dbReference type="NCBI Taxonomy" id="133377"/>
    <lineage>
        <taxon>Eukaryota</taxon>
        <taxon>Fungi</taxon>
        <taxon>Fungi incertae sedis</taxon>
        <taxon>Zoopagomycota</taxon>
        <taxon>Kickxellomycotina</taxon>
        <taxon>Harpellomycetes</taxon>
        <taxon>Harpellales</taxon>
        <taxon>Legeriomycetaceae</taxon>
        <taxon>Smittium</taxon>
    </lineage>
</organism>
<name>A0A2U1J8A9_SMIAN</name>
<reference evidence="1 2" key="1">
    <citation type="journal article" date="2018" name="MBio">
        <title>Comparative Genomics Reveals the Core Gene Toolbox for the Fungus-Insect Symbiosis.</title>
        <authorList>
            <person name="Wang Y."/>
            <person name="Stata M."/>
            <person name="Wang W."/>
            <person name="Stajich J.E."/>
            <person name="White M.M."/>
            <person name="Moncalvo J.M."/>
        </authorList>
    </citation>
    <scope>NUCLEOTIDE SEQUENCE [LARGE SCALE GENOMIC DNA]</scope>
    <source>
        <strain evidence="1 2">AUS-126-30</strain>
    </source>
</reference>
<dbReference type="AlphaFoldDB" id="A0A2U1J8A9"/>
<accession>A0A2U1J8A9</accession>
<comment type="caution">
    <text evidence="1">The sequence shown here is derived from an EMBL/GenBank/DDBJ whole genome shotgun (WGS) entry which is preliminary data.</text>
</comment>